<organism evidence="1 2">
    <name type="scientific">Penicillium freii</name>
    <dbReference type="NCBI Taxonomy" id="48697"/>
    <lineage>
        <taxon>Eukaryota</taxon>
        <taxon>Fungi</taxon>
        <taxon>Dikarya</taxon>
        <taxon>Ascomycota</taxon>
        <taxon>Pezizomycotina</taxon>
        <taxon>Eurotiomycetes</taxon>
        <taxon>Eurotiomycetidae</taxon>
        <taxon>Eurotiales</taxon>
        <taxon>Aspergillaceae</taxon>
        <taxon>Penicillium</taxon>
    </lineage>
</organism>
<keyword evidence="2" id="KW-1185">Reference proteome</keyword>
<evidence type="ECO:0000313" key="2">
    <source>
        <dbReference type="Proteomes" id="UP000055045"/>
    </source>
</evidence>
<name>A0A101MHJ2_PENFR</name>
<dbReference type="AlphaFoldDB" id="A0A101MHJ2"/>
<protein>
    <submittedName>
        <fullName evidence="1">Uncharacterized protein</fullName>
    </submittedName>
</protein>
<comment type="caution">
    <text evidence="1">The sequence shown here is derived from an EMBL/GenBank/DDBJ whole genome shotgun (WGS) entry which is preliminary data.</text>
</comment>
<dbReference type="EMBL" id="LLXE01000165">
    <property type="protein sequence ID" value="KUM60660.1"/>
    <property type="molecule type" value="Genomic_DNA"/>
</dbReference>
<sequence length="106" mass="12018">MRYCQYYDVLSKKIVSRSFSDCARRVRGLPRVTRNAALLRHLRRQRQHLPNAPPGLLFRFSIRISTAAKICTMSDLPTIRIGYVPGTSAAPSQSFPISKIILPYPS</sequence>
<reference evidence="1 2" key="1">
    <citation type="submission" date="2015-10" db="EMBL/GenBank/DDBJ databases">
        <title>Genome sequencing of Penicillium freii.</title>
        <authorList>
            <person name="Nguyen H.D."/>
            <person name="Visagie C.M."/>
            <person name="Seifert K.A."/>
        </authorList>
    </citation>
    <scope>NUCLEOTIDE SEQUENCE [LARGE SCALE GENOMIC DNA]</scope>
    <source>
        <strain evidence="1 2">DAOM 242723</strain>
    </source>
</reference>
<dbReference type="Proteomes" id="UP000055045">
    <property type="component" value="Unassembled WGS sequence"/>
</dbReference>
<accession>A0A101MHJ2</accession>
<gene>
    <name evidence="1" type="ORF">ACN42_g6454</name>
</gene>
<proteinExistence type="predicted"/>
<evidence type="ECO:0000313" key="1">
    <source>
        <dbReference type="EMBL" id="KUM60660.1"/>
    </source>
</evidence>